<protein>
    <submittedName>
        <fullName evidence="3">Uncharacterized protein</fullName>
    </submittedName>
</protein>
<dbReference type="AlphaFoldDB" id="A0AAU7NY53"/>
<accession>A0AAU7NY53</accession>
<sequence>MNEALLIVLAEIIFILLMLLLTLLFVDWRRKRNHHRALQQLLNDVVEKEDQRKACLIDYLTDRRKLPHQIADDLSADFVEAEKQFISQFLEQQMKQAGVSDFYENLCLLLDKYLILMPAEKSPEERLRPNDAKHEQKTHGLNSVESDWDMAFAESGAGVNESVR</sequence>
<feature type="transmembrane region" description="Helical" evidence="2">
    <location>
        <begin position="6"/>
        <end position="26"/>
    </location>
</feature>
<dbReference type="KEGG" id="mech:Q9L42_007115"/>
<dbReference type="Proteomes" id="UP001225378">
    <property type="component" value="Chromosome"/>
</dbReference>
<evidence type="ECO:0000256" key="2">
    <source>
        <dbReference type="SAM" id="Phobius"/>
    </source>
</evidence>
<evidence type="ECO:0000256" key="1">
    <source>
        <dbReference type="SAM" id="MobiDB-lite"/>
    </source>
</evidence>
<organism evidence="3 4">
    <name type="scientific">Methylomarinum roseum</name>
    <dbReference type="NCBI Taxonomy" id="3067653"/>
    <lineage>
        <taxon>Bacteria</taxon>
        <taxon>Pseudomonadati</taxon>
        <taxon>Pseudomonadota</taxon>
        <taxon>Gammaproteobacteria</taxon>
        <taxon>Methylococcales</taxon>
        <taxon>Methylococcaceae</taxon>
        <taxon>Methylomarinum</taxon>
    </lineage>
</organism>
<dbReference type="EMBL" id="CP157743">
    <property type="protein sequence ID" value="XBS21888.1"/>
    <property type="molecule type" value="Genomic_DNA"/>
</dbReference>
<evidence type="ECO:0000313" key="3">
    <source>
        <dbReference type="EMBL" id="XBS21888.1"/>
    </source>
</evidence>
<evidence type="ECO:0000313" key="4">
    <source>
        <dbReference type="Proteomes" id="UP001225378"/>
    </source>
</evidence>
<dbReference type="RefSeq" id="WP_305909125.1">
    <property type="nucleotide sequence ID" value="NZ_CP157743.1"/>
</dbReference>
<proteinExistence type="predicted"/>
<feature type="compositionally biased region" description="Basic and acidic residues" evidence="1">
    <location>
        <begin position="124"/>
        <end position="138"/>
    </location>
</feature>
<feature type="region of interest" description="Disordered" evidence="1">
    <location>
        <begin position="124"/>
        <end position="146"/>
    </location>
</feature>
<gene>
    <name evidence="3" type="ORF">Q9L42_007115</name>
</gene>
<keyword evidence="2" id="KW-0812">Transmembrane</keyword>
<name>A0AAU7NY53_9GAMM</name>
<keyword evidence="2" id="KW-1133">Transmembrane helix</keyword>
<reference evidence="3 4" key="1">
    <citation type="journal article" date="2024" name="Microbiology">
        <title>Methylomarinum rosea sp. nov., a novel halophilic methanotrophic bacterium from the hypersaline Lake Elton.</title>
        <authorList>
            <person name="Suleimanov R.Z."/>
            <person name="Oshkin I.Y."/>
            <person name="Danilova O.V."/>
            <person name="Suzina N.E."/>
            <person name="Dedysh S.N."/>
        </authorList>
    </citation>
    <scope>NUCLEOTIDE SEQUENCE [LARGE SCALE GENOMIC DNA]</scope>
    <source>
        <strain evidence="3 4">Ch1-1</strain>
    </source>
</reference>
<keyword evidence="4" id="KW-1185">Reference proteome</keyword>
<keyword evidence="2" id="KW-0472">Membrane</keyword>